<dbReference type="Proteomes" id="UP000231279">
    <property type="component" value="Unassembled WGS sequence"/>
</dbReference>
<organism evidence="1 2">
    <name type="scientific">Handroanthus impetiginosus</name>
    <dbReference type="NCBI Taxonomy" id="429701"/>
    <lineage>
        <taxon>Eukaryota</taxon>
        <taxon>Viridiplantae</taxon>
        <taxon>Streptophyta</taxon>
        <taxon>Embryophyta</taxon>
        <taxon>Tracheophyta</taxon>
        <taxon>Spermatophyta</taxon>
        <taxon>Magnoliopsida</taxon>
        <taxon>eudicotyledons</taxon>
        <taxon>Gunneridae</taxon>
        <taxon>Pentapetalae</taxon>
        <taxon>asterids</taxon>
        <taxon>lamiids</taxon>
        <taxon>Lamiales</taxon>
        <taxon>Bignoniaceae</taxon>
        <taxon>Crescentiina</taxon>
        <taxon>Tabebuia alliance</taxon>
        <taxon>Handroanthus</taxon>
    </lineage>
</organism>
<dbReference type="EMBL" id="NKXS01004898">
    <property type="protein sequence ID" value="PIN05096.1"/>
    <property type="molecule type" value="Genomic_DNA"/>
</dbReference>
<comment type="caution">
    <text evidence="1">The sequence shown here is derived from an EMBL/GenBank/DDBJ whole genome shotgun (WGS) entry which is preliminary data.</text>
</comment>
<gene>
    <name evidence="1" type="ORF">CDL12_22370</name>
</gene>
<accession>A0A2G9GIJ3</accession>
<reference evidence="2" key="1">
    <citation type="journal article" date="2018" name="Gigascience">
        <title>Genome assembly of the Pink Ipe (Handroanthus impetiginosus, Bignoniaceae), a highly valued, ecologically keystone Neotropical timber forest tree.</title>
        <authorList>
            <person name="Silva-Junior O.B."/>
            <person name="Grattapaglia D."/>
            <person name="Novaes E."/>
            <person name="Collevatti R.G."/>
        </authorList>
    </citation>
    <scope>NUCLEOTIDE SEQUENCE [LARGE SCALE GENOMIC DNA]</scope>
    <source>
        <strain evidence="2">cv. UFG-1</strain>
    </source>
</reference>
<dbReference type="SUPFAM" id="SSF53474">
    <property type="entry name" value="alpha/beta-Hydrolases"/>
    <property type="match status" value="1"/>
</dbReference>
<name>A0A2G9GIJ3_9LAMI</name>
<evidence type="ECO:0000313" key="2">
    <source>
        <dbReference type="Proteomes" id="UP000231279"/>
    </source>
</evidence>
<dbReference type="PANTHER" id="PTHR12265:SF11">
    <property type="entry name" value="ALPHA_BETA-HYDROLASES SUPERFAMILY PROTEIN"/>
    <property type="match status" value="1"/>
</dbReference>
<dbReference type="OrthoDB" id="77878at2759"/>
<sequence>MAASARIFNSSNRQLPQSLLLKPSHFHLPLRRTQRLPCPHRFSSLSLNSLKFSFPKFLSGSFSNSSPDSGSAQYPFSEKYVNRFFFGSKDNTFRWNFASEISVSDRDNGIFVEDSRPEVAVVMLGWLGARPKHLRRYIELYNAKGIHAVTFVASVMDVLSFDLGKKLEERIRRLAHELASWLSNEDGRERFLIFHTFSNTGWLAYGAILDNFKHRQDLLEKIKGCIVDSGGDPNIDPKVWAAGFTTALLKKNSSATSPLIEKGETQLERGINGSKIEEKEPFLMESLLLIAFEKLFSFLLYSPEINERLMRIISVLAKDQPPCPQLYLYSTGDKVIPFQAVESFIEDQKRTGKRVFSFNFGSSPHVDHYRTFPDVYTSQLNDFLKECFVGVGKV</sequence>
<dbReference type="AlphaFoldDB" id="A0A2G9GIJ3"/>
<proteinExistence type="predicted"/>
<dbReference type="PANTHER" id="PTHR12265">
    <property type="entry name" value="TRANSMEMBRANE PROTEIN 53"/>
    <property type="match status" value="1"/>
</dbReference>
<dbReference type="InterPro" id="IPR008547">
    <property type="entry name" value="DUF829_TMEM53"/>
</dbReference>
<evidence type="ECO:0000313" key="1">
    <source>
        <dbReference type="EMBL" id="PIN05096.1"/>
    </source>
</evidence>
<dbReference type="InterPro" id="IPR029058">
    <property type="entry name" value="AB_hydrolase_fold"/>
</dbReference>
<evidence type="ECO:0008006" key="3">
    <source>
        <dbReference type="Google" id="ProtNLM"/>
    </source>
</evidence>
<dbReference type="Pfam" id="PF05705">
    <property type="entry name" value="DUF829"/>
    <property type="match status" value="1"/>
</dbReference>
<keyword evidence="2" id="KW-1185">Reference proteome</keyword>
<protein>
    <recommendedName>
        <fullName evidence="3">Transmembrane protein 53</fullName>
    </recommendedName>
</protein>